<evidence type="ECO:0000313" key="3">
    <source>
        <dbReference type="Proteomes" id="UP000295626"/>
    </source>
</evidence>
<reference evidence="2 3" key="1">
    <citation type="submission" date="2019-02" db="EMBL/GenBank/DDBJ databases">
        <title>Draft genome sequences of novel Actinobacteria.</title>
        <authorList>
            <person name="Sahin N."/>
            <person name="Ay H."/>
            <person name="Saygin H."/>
        </authorList>
    </citation>
    <scope>NUCLEOTIDE SEQUENCE [LARGE SCALE GENOMIC DNA]</scope>
    <source>
        <strain evidence="2 3">JCM 30529</strain>
    </source>
</reference>
<dbReference type="Proteomes" id="UP000295626">
    <property type="component" value="Unassembled WGS sequence"/>
</dbReference>
<feature type="region of interest" description="Disordered" evidence="1">
    <location>
        <begin position="88"/>
        <end position="114"/>
    </location>
</feature>
<feature type="region of interest" description="Disordered" evidence="1">
    <location>
        <begin position="156"/>
        <end position="178"/>
    </location>
</feature>
<feature type="compositionally biased region" description="Basic and acidic residues" evidence="1">
    <location>
        <begin position="211"/>
        <end position="234"/>
    </location>
</feature>
<evidence type="ECO:0000256" key="1">
    <source>
        <dbReference type="SAM" id="MobiDB-lite"/>
    </source>
</evidence>
<evidence type="ECO:0008006" key="4">
    <source>
        <dbReference type="Google" id="ProtNLM"/>
    </source>
</evidence>
<keyword evidence="3" id="KW-1185">Reference proteome</keyword>
<name>A0ABY2DKQ5_9ACTN</name>
<sequence>MTGSIGDLVAQLLAVRRSLDEAAVTALRAQADAAQASAHLEEVRRGSNDAKLRMAALEAETARAKAGRYARLLAVAADHIGAYVTTIAPGSDLSAPDEASSPSGDRVVREAGERTGRAEAFIRRHVKKADDTEDTLKQSEQAVTTGLRELEKILKGSGAGSSTTSTSSHPATPVDRPQLEHPVTSVIMAAGAVVVGVRGAWDMLKKRRERKRSDDQPRDDRLHPDDGEGRPRRE</sequence>
<organism evidence="2 3">
    <name type="scientific">Micromonospora fluostatini</name>
    <dbReference type="NCBI Taxonomy" id="1629071"/>
    <lineage>
        <taxon>Bacteria</taxon>
        <taxon>Bacillati</taxon>
        <taxon>Actinomycetota</taxon>
        <taxon>Actinomycetes</taxon>
        <taxon>Micromonosporales</taxon>
        <taxon>Micromonosporaceae</taxon>
        <taxon>Micromonospora</taxon>
    </lineage>
</organism>
<accession>A0ABY2DKQ5</accession>
<gene>
    <name evidence="2" type="ORF">E1091_02830</name>
</gene>
<feature type="region of interest" description="Disordered" evidence="1">
    <location>
        <begin position="206"/>
        <end position="234"/>
    </location>
</feature>
<evidence type="ECO:0000313" key="2">
    <source>
        <dbReference type="EMBL" id="TDC01457.1"/>
    </source>
</evidence>
<protein>
    <recommendedName>
        <fullName evidence="4">DUF3618 domain-containing protein</fullName>
    </recommendedName>
</protein>
<dbReference type="EMBL" id="SMKE01000050">
    <property type="protein sequence ID" value="TDC01457.1"/>
    <property type="molecule type" value="Genomic_DNA"/>
</dbReference>
<proteinExistence type="predicted"/>
<comment type="caution">
    <text evidence="2">The sequence shown here is derived from an EMBL/GenBank/DDBJ whole genome shotgun (WGS) entry which is preliminary data.</text>
</comment>